<evidence type="ECO:0000256" key="13">
    <source>
        <dbReference type="ARBA" id="ARBA00023324"/>
    </source>
</evidence>
<dbReference type="InterPro" id="IPR000823">
    <property type="entry name" value="Peroxidase_pln"/>
</dbReference>
<protein>
    <recommendedName>
        <fullName evidence="4 19">Peroxidase</fullName>
        <ecNumber evidence="4 19">1.11.1.7</ecNumber>
    </recommendedName>
</protein>
<evidence type="ECO:0000256" key="14">
    <source>
        <dbReference type="PIRSR" id="PIRSR600823-1"/>
    </source>
</evidence>
<dbReference type="GO" id="GO:0006979">
    <property type="term" value="P:response to oxidative stress"/>
    <property type="evidence" value="ECO:0007669"/>
    <property type="project" value="UniProtKB-UniRule"/>
</dbReference>
<evidence type="ECO:0000313" key="22">
    <source>
        <dbReference type="EMBL" id="RZB45548.1"/>
    </source>
</evidence>
<feature type="binding site" description="axial binding residue" evidence="16">
    <location>
        <position position="217"/>
    </location>
    <ligand>
        <name>heme b</name>
        <dbReference type="ChEBI" id="CHEBI:60344"/>
    </ligand>
    <ligandPart>
        <name>Fe</name>
        <dbReference type="ChEBI" id="CHEBI:18248"/>
    </ligandPart>
</feature>
<dbReference type="FunFam" id="1.10.420.10:FF:000001">
    <property type="entry name" value="Peroxidase"/>
    <property type="match status" value="1"/>
</dbReference>
<evidence type="ECO:0000256" key="19">
    <source>
        <dbReference type="RuleBase" id="RU362060"/>
    </source>
</evidence>
<comment type="similarity">
    <text evidence="19">Belongs to the peroxidase family. Classical plant (class III) peroxidase subfamily.</text>
</comment>
<comment type="cofactor">
    <cofactor evidence="16 19">
        <name>heme b</name>
        <dbReference type="ChEBI" id="CHEBI:60344"/>
    </cofactor>
    <text evidence="16 19">Binds 1 heme b (iron(II)-protoporphyrin IX) group per subunit.</text>
</comment>
<keyword evidence="7 16" id="KW-0479">Metal-binding</keyword>
<evidence type="ECO:0000256" key="16">
    <source>
        <dbReference type="PIRSR" id="PIRSR600823-3"/>
    </source>
</evidence>
<keyword evidence="11 18" id="KW-1015">Disulfide bond</keyword>
<feature type="binding site" evidence="16">
    <location>
        <position position="100"/>
    </location>
    <ligand>
        <name>Ca(2+)</name>
        <dbReference type="ChEBI" id="CHEBI:29108"/>
        <label>1</label>
    </ligand>
</feature>
<dbReference type="SUPFAM" id="SSF48113">
    <property type="entry name" value="Heme-dependent peroxidases"/>
    <property type="match status" value="1"/>
</dbReference>
<organism evidence="22 23">
    <name type="scientific">Glycine soja</name>
    <name type="common">Wild soybean</name>
    <dbReference type="NCBI Taxonomy" id="3848"/>
    <lineage>
        <taxon>Eukaryota</taxon>
        <taxon>Viridiplantae</taxon>
        <taxon>Streptophyta</taxon>
        <taxon>Embryophyta</taxon>
        <taxon>Tracheophyta</taxon>
        <taxon>Spermatophyta</taxon>
        <taxon>Magnoliopsida</taxon>
        <taxon>eudicotyledons</taxon>
        <taxon>Gunneridae</taxon>
        <taxon>Pentapetalae</taxon>
        <taxon>rosids</taxon>
        <taxon>fabids</taxon>
        <taxon>Fabales</taxon>
        <taxon>Fabaceae</taxon>
        <taxon>Papilionoideae</taxon>
        <taxon>50 kb inversion clade</taxon>
        <taxon>NPAAA clade</taxon>
        <taxon>indigoferoid/millettioid clade</taxon>
        <taxon>Phaseoleae</taxon>
        <taxon>Glycine</taxon>
        <taxon>Glycine subgen. Soja</taxon>
    </lineage>
</organism>
<keyword evidence="5 19" id="KW-0575">Peroxidase</keyword>
<dbReference type="PROSITE" id="PS00435">
    <property type="entry name" value="PEROXIDASE_1"/>
    <property type="match status" value="1"/>
</dbReference>
<evidence type="ECO:0000256" key="15">
    <source>
        <dbReference type="PIRSR" id="PIRSR600823-2"/>
    </source>
</evidence>
<feature type="binding site" evidence="16">
    <location>
        <position position="96"/>
    </location>
    <ligand>
        <name>Ca(2+)</name>
        <dbReference type="ChEBI" id="CHEBI:29108"/>
        <label>1</label>
    </ligand>
</feature>
<keyword evidence="20" id="KW-1133">Transmembrane helix</keyword>
<dbReference type="PRINTS" id="PR00461">
    <property type="entry name" value="PLPEROXIDASE"/>
</dbReference>
<comment type="catalytic activity">
    <reaction evidence="1 19">
        <text>2 a phenolic donor + H2O2 = 2 a phenolic radical donor + 2 H2O</text>
        <dbReference type="Rhea" id="RHEA:56136"/>
        <dbReference type="ChEBI" id="CHEBI:15377"/>
        <dbReference type="ChEBI" id="CHEBI:16240"/>
        <dbReference type="ChEBI" id="CHEBI:139520"/>
        <dbReference type="ChEBI" id="CHEBI:139521"/>
        <dbReference type="EC" id="1.11.1.7"/>
    </reaction>
</comment>
<accession>A0A445F9Q3</accession>
<dbReference type="Pfam" id="PF00141">
    <property type="entry name" value="peroxidase"/>
    <property type="match status" value="1"/>
</dbReference>
<keyword evidence="19" id="KW-0964">Secreted</keyword>
<evidence type="ECO:0000256" key="6">
    <source>
        <dbReference type="ARBA" id="ARBA00022617"/>
    </source>
</evidence>
<dbReference type="PRINTS" id="PR00458">
    <property type="entry name" value="PEROXIDASE"/>
</dbReference>
<feature type="site" description="Transition state stabilizer" evidence="17">
    <location>
        <position position="86"/>
    </location>
</feature>
<keyword evidence="23" id="KW-1185">Reference proteome</keyword>
<dbReference type="InterPro" id="IPR002016">
    <property type="entry name" value="Haem_peroxidase"/>
</dbReference>
<dbReference type="Gene3D" id="1.10.420.10">
    <property type="entry name" value="Peroxidase, domain 2"/>
    <property type="match status" value="1"/>
</dbReference>
<keyword evidence="8 16" id="KW-0106">Calcium</keyword>
<feature type="domain" description="Plant heme peroxidase family profile" evidence="21">
    <location>
        <begin position="49"/>
        <end position="345"/>
    </location>
</feature>
<dbReference type="InterPro" id="IPR019794">
    <property type="entry name" value="Peroxidases_AS"/>
</dbReference>
<dbReference type="EC" id="1.11.1.7" evidence="4 19"/>
<keyword evidence="12" id="KW-0325">Glycoprotein</keyword>
<keyword evidence="20" id="KW-0472">Membrane</keyword>
<comment type="subcellular location">
    <subcellularLocation>
        <location evidence="19">Secreted</location>
    </subcellularLocation>
</comment>
<evidence type="ECO:0000259" key="21">
    <source>
        <dbReference type="PROSITE" id="PS50873"/>
    </source>
</evidence>
<feature type="disulfide bond" evidence="18">
    <location>
        <begin position="92"/>
        <end position="97"/>
    </location>
</feature>
<keyword evidence="20" id="KW-0812">Transmembrane</keyword>
<feature type="binding site" evidence="16">
    <location>
        <position position="265"/>
    </location>
    <ligand>
        <name>Ca(2+)</name>
        <dbReference type="ChEBI" id="CHEBI:29108"/>
        <label>2</label>
    </ligand>
</feature>
<evidence type="ECO:0000256" key="18">
    <source>
        <dbReference type="PIRSR" id="PIRSR600823-5"/>
    </source>
</evidence>
<dbReference type="InterPro" id="IPR019793">
    <property type="entry name" value="Peroxidases_heam-ligand_BS"/>
</dbReference>
<dbReference type="GO" id="GO:0020037">
    <property type="term" value="F:heme binding"/>
    <property type="evidence" value="ECO:0007669"/>
    <property type="project" value="UniProtKB-UniRule"/>
</dbReference>
<feature type="binding site" evidence="16">
    <location>
        <position position="91"/>
    </location>
    <ligand>
        <name>Ca(2+)</name>
        <dbReference type="ChEBI" id="CHEBI:29108"/>
        <label>1</label>
    </ligand>
</feature>
<feature type="transmembrane region" description="Helical" evidence="20">
    <location>
        <begin position="12"/>
        <end position="30"/>
    </location>
</feature>
<dbReference type="PROSITE" id="PS00436">
    <property type="entry name" value="PEROXIDASE_2"/>
    <property type="match status" value="1"/>
</dbReference>
<dbReference type="InterPro" id="IPR033905">
    <property type="entry name" value="Secretory_peroxidase"/>
</dbReference>
<feature type="non-terminal residue" evidence="22">
    <location>
        <position position="1"/>
    </location>
</feature>
<dbReference type="FunFam" id="1.10.520.10:FF:000001">
    <property type="entry name" value="Peroxidase"/>
    <property type="match status" value="1"/>
</dbReference>
<dbReference type="PANTHER" id="PTHR31388:SF155">
    <property type="entry name" value="PEROXIDASE"/>
    <property type="match status" value="1"/>
</dbReference>
<evidence type="ECO:0000256" key="8">
    <source>
        <dbReference type="ARBA" id="ARBA00022837"/>
    </source>
</evidence>
<feature type="binding site" evidence="16">
    <location>
        <position position="112"/>
    </location>
    <ligand>
        <name>Ca(2+)</name>
        <dbReference type="ChEBI" id="CHEBI:29108"/>
        <label>1</label>
    </ligand>
</feature>
<evidence type="ECO:0000256" key="10">
    <source>
        <dbReference type="ARBA" id="ARBA00023004"/>
    </source>
</evidence>
<feature type="binding site" evidence="15">
    <location>
        <position position="187"/>
    </location>
    <ligand>
        <name>substrate</name>
    </ligand>
</feature>
<dbReference type="PANTHER" id="PTHR31388">
    <property type="entry name" value="PEROXIDASE 72-RELATED"/>
    <property type="match status" value="1"/>
</dbReference>
<dbReference type="GO" id="GO:0005576">
    <property type="term" value="C:extracellular region"/>
    <property type="evidence" value="ECO:0007669"/>
    <property type="project" value="UniProtKB-SubCell"/>
</dbReference>
<evidence type="ECO:0000256" key="9">
    <source>
        <dbReference type="ARBA" id="ARBA00023002"/>
    </source>
</evidence>
<evidence type="ECO:0000256" key="1">
    <source>
        <dbReference type="ARBA" id="ARBA00000189"/>
    </source>
</evidence>
<dbReference type="Gene3D" id="1.10.520.10">
    <property type="match status" value="1"/>
</dbReference>
<evidence type="ECO:0000256" key="3">
    <source>
        <dbReference type="ARBA" id="ARBA00006873"/>
    </source>
</evidence>
<comment type="caution">
    <text evidence="22">The sequence shown here is derived from an EMBL/GenBank/DDBJ whole genome shotgun (WGS) entry which is preliminary data.</text>
</comment>
<evidence type="ECO:0000256" key="12">
    <source>
        <dbReference type="ARBA" id="ARBA00023180"/>
    </source>
</evidence>
<evidence type="ECO:0000256" key="17">
    <source>
        <dbReference type="PIRSR" id="PIRSR600823-4"/>
    </source>
</evidence>
<evidence type="ECO:0000256" key="2">
    <source>
        <dbReference type="ARBA" id="ARBA00002322"/>
    </source>
</evidence>
<feature type="binding site" evidence="16">
    <location>
        <position position="270"/>
    </location>
    <ligand>
        <name>Ca(2+)</name>
        <dbReference type="ChEBI" id="CHEBI:29108"/>
        <label>2</label>
    </ligand>
</feature>
<evidence type="ECO:0000313" key="23">
    <source>
        <dbReference type="Proteomes" id="UP000289340"/>
    </source>
</evidence>
<dbReference type="InterPro" id="IPR010255">
    <property type="entry name" value="Haem_peroxidase_sf"/>
</dbReference>
<feature type="disulfide bond" evidence="18">
    <location>
        <begin position="59"/>
        <end position="139"/>
    </location>
</feature>
<keyword evidence="6 19" id="KW-0349">Heme</keyword>
<evidence type="ECO:0000256" key="4">
    <source>
        <dbReference type="ARBA" id="ARBA00012313"/>
    </source>
</evidence>
<name>A0A445F9Q3_GLYSO</name>
<evidence type="ECO:0000256" key="7">
    <source>
        <dbReference type="ARBA" id="ARBA00022723"/>
    </source>
</evidence>
<feature type="active site" description="Proton acceptor" evidence="14">
    <location>
        <position position="90"/>
    </location>
</feature>
<dbReference type="GO" id="GO:0140825">
    <property type="term" value="F:lactoperoxidase activity"/>
    <property type="evidence" value="ECO:0007669"/>
    <property type="project" value="UniProtKB-EC"/>
</dbReference>
<feature type="binding site" evidence="16">
    <location>
        <position position="94"/>
    </location>
    <ligand>
        <name>Ca(2+)</name>
        <dbReference type="ChEBI" id="CHEBI:29108"/>
        <label>1</label>
    </ligand>
</feature>
<keyword evidence="10 16" id="KW-0408">Iron</keyword>
<feature type="binding site" evidence="16">
    <location>
        <position position="262"/>
    </location>
    <ligand>
        <name>Ca(2+)</name>
        <dbReference type="ChEBI" id="CHEBI:29108"/>
        <label>2</label>
    </ligand>
</feature>
<feature type="binding site" evidence="16">
    <location>
        <position position="218"/>
    </location>
    <ligand>
        <name>Ca(2+)</name>
        <dbReference type="ChEBI" id="CHEBI:29108"/>
        <label>2</label>
    </ligand>
</feature>
<comment type="cofactor">
    <cofactor evidence="16 19">
        <name>Ca(2+)</name>
        <dbReference type="ChEBI" id="CHEBI:29108"/>
    </cofactor>
    <text evidence="16 19">Binds 2 calcium ions per subunit.</text>
</comment>
<comment type="function">
    <text evidence="2">Removal of H(2)O(2), oxidation of toxic reductants, biosynthesis and degradation of lignin, suberization, auxin catabolism, response to environmental stresses such as wounding, pathogen attack and oxidative stress. These functions might be dependent on each isozyme/isoform in each plant tissue.</text>
</comment>
<feature type="disulfide bond" evidence="18">
    <location>
        <begin position="145"/>
        <end position="341"/>
    </location>
</feature>
<evidence type="ECO:0000256" key="20">
    <source>
        <dbReference type="SAM" id="Phobius"/>
    </source>
</evidence>
<dbReference type="PROSITE" id="PS50873">
    <property type="entry name" value="PEROXIDASE_4"/>
    <property type="match status" value="1"/>
</dbReference>
<dbReference type="Proteomes" id="UP000289340">
    <property type="component" value="Chromosome 20"/>
</dbReference>
<gene>
    <name evidence="22" type="ORF">D0Y65_055049</name>
</gene>
<feature type="binding site" evidence="16">
    <location>
        <position position="98"/>
    </location>
    <ligand>
        <name>Ca(2+)</name>
        <dbReference type="ChEBI" id="CHEBI:29108"/>
        <label>1</label>
    </ligand>
</feature>
<sequence>ITHPTYIFLKPLLVEVPFAMAAISSLSLFFKLKFSLILISCVIGVTSAQLSSKFYDKSCPKALTTIRKEVERAVRNESRMGASLLRLHFHDCFVQGCDASVLLDDTANFTGEKNSFPNANSLRGFEVIDNIKSKLEGMCKGVVSCADILAVAARDAVVALGGQKWEVQVGRRDSTTASLDEANSDLPAPFLDLSGLITAFAKKNFTTQELVTLSGGHTIGLVRCRFFRARIYNESNIDPTFAQQMQALCPFEGGDDNLSPFDSTTPFKFDNAFYKNLVQLKGVVHSDQQLFTNNGSGPTNDQVNRYSRNMGNFKKDFADAMFKMSMLTPLTGSNGQIRQNCRLVNPPSTTVS</sequence>
<keyword evidence="13 19" id="KW-0376">Hydrogen peroxide</keyword>
<evidence type="ECO:0000256" key="5">
    <source>
        <dbReference type="ARBA" id="ARBA00022559"/>
    </source>
</evidence>
<dbReference type="AlphaFoldDB" id="A0A445F9Q3"/>
<dbReference type="CDD" id="cd00693">
    <property type="entry name" value="secretory_peroxidase"/>
    <property type="match status" value="1"/>
</dbReference>
<dbReference type="GO" id="GO:0046872">
    <property type="term" value="F:metal ion binding"/>
    <property type="evidence" value="ECO:0007669"/>
    <property type="project" value="UniProtKB-UniRule"/>
</dbReference>
<evidence type="ECO:0000256" key="11">
    <source>
        <dbReference type="ARBA" id="ARBA00023157"/>
    </source>
</evidence>
<proteinExistence type="inferred from homology"/>
<dbReference type="EMBL" id="QZWG01000020">
    <property type="protein sequence ID" value="RZB45548.1"/>
    <property type="molecule type" value="Genomic_DNA"/>
</dbReference>
<comment type="similarity">
    <text evidence="3">Belongs to the peroxidase family. Ascorbate peroxidase subfamily.</text>
</comment>
<keyword evidence="9 19" id="KW-0560">Oxidoreductase</keyword>
<reference evidence="22 23" key="1">
    <citation type="submission" date="2018-09" db="EMBL/GenBank/DDBJ databases">
        <title>A high-quality reference genome of wild soybean provides a powerful tool to mine soybean genomes.</title>
        <authorList>
            <person name="Xie M."/>
            <person name="Chung C.Y.L."/>
            <person name="Li M.-W."/>
            <person name="Wong F.-L."/>
            <person name="Chan T.-F."/>
            <person name="Lam H.-M."/>
        </authorList>
    </citation>
    <scope>NUCLEOTIDE SEQUENCE [LARGE SCALE GENOMIC DNA]</scope>
    <source>
        <strain evidence="23">cv. W05</strain>
        <tissue evidence="22">Hypocotyl of etiolated seedlings</tissue>
    </source>
</reference>
<feature type="disulfide bond" evidence="18">
    <location>
        <begin position="224"/>
        <end position="249"/>
    </location>
</feature>
<dbReference type="GO" id="GO:0042744">
    <property type="term" value="P:hydrogen peroxide catabolic process"/>
    <property type="evidence" value="ECO:0007669"/>
    <property type="project" value="UniProtKB-KW"/>
</dbReference>